<dbReference type="OrthoDB" id="9777271at2"/>
<dbReference type="PANTHER" id="PTHR39569:SF1">
    <property type="entry name" value="INORGANIC TRIPHOSPHATASE"/>
    <property type="match status" value="1"/>
</dbReference>
<organism evidence="3 4">
    <name type="scientific">Paramagnetospirillum caucaseum</name>
    <dbReference type="NCBI Taxonomy" id="1244869"/>
    <lineage>
        <taxon>Bacteria</taxon>
        <taxon>Pseudomonadati</taxon>
        <taxon>Pseudomonadota</taxon>
        <taxon>Alphaproteobacteria</taxon>
        <taxon>Rhodospirillales</taxon>
        <taxon>Magnetospirillaceae</taxon>
        <taxon>Paramagnetospirillum</taxon>
    </lineage>
</organism>
<name>M2Z4R5_9PROT</name>
<dbReference type="InterPro" id="IPR023577">
    <property type="entry name" value="CYTH_domain"/>
</dbReference>
<keyword evidence="4" id="KW-1185">Reference proteome</keyword>
<evidence type="ECO:0008006" key="5">
    <source>
        <dbReference type="Google" id="ProtNLM"/>
    </source>
</evidence>
<dbReference type="Gene3D" id="2.40.320.10">
    <property type="entry name" value="Hypothetical Protein Pfu-838710-001"/>
    <property type="match status" value="1"/>
</dbReference>
<evidence type="ECO:0000259" key="2">
    <source>
        <dbReference type="PROSITE" id="PS51708"/>
    </source>
</evidence>
<dbReference type="SMART" id="SM01118">
    <property type="entry name" value="CYTH"/>
    <property type="match status" value="1"/>
</dbReference>
<dbReference type="InterPro" id="IPR038186">
    <property type="entry name" value="CHAD_dom_sf"/>
</dbReference>
<sequence>MDGREIELKLALAPEEMGRIAARPCLTAGRLAEPVSKRLSSIYYDTPDFALAAQGIAVRVRRTGSGLVQTVKTAGTTVSGLFDRDEWETPLSSPDLDAGQLRLTGLAAFAEENPAASLSPVFATEVERTVLRLGGDGWEVEVALDRGAVLAGDRREDICEVELELVSGTPAHLFQLAARILDEAAARPLCLSKSERGYRLAAGKDSPAVKAKAPVLTPAMTVAETFRAIAHSCLEHLMLNERCLLATEAGEAVHQMRVAMRRLRSAIKVFKGITAGPDLNRVKDDLRWLLAHLGPARDAEVFLSEIVEPVLAAHPGDAGLLALRTHWRRDREAKLAAAIAAVRSRRYAAMILGLGRWVETGDWLGPPGQPPRRRLAEPVAAFATRRVDKAVRRLLKEGGETLSRLSPEHRHAVRIRCKQVRYAGEFFASLAPRKTTKVFLAELSELQDVLGQLNDIAVAGPKLSGRGAEAGSSRAAGLVSGWHQSRRAALLAEADKAWKRWRSLPVPWKGE</sequence>
<dbReference type="InterPro" id="IPR039013">
    <property type="entry name" value="YgiF"/>
</dbReference>
<proteinExistence type="predicted"/>
<feature type="domain" description="CHAD" evidence="2">
    <location>
        <begin position="219"/>
        <end position="506"/>
    </location>
</feature>
<dbReference type="GO" id="GO:0050355">
    <property type="term" value="F:inorganic triphosphate phosphatase activity"/>
    <property type="evidence" value="ECO:0007669"/>
    <property type="project" value="InterPro"/>
</dbReference>
<dbReference type="InterPro" id="IPR033469">
    <property type="entry name" value="CYTH-like_dom_sf"/>
</dbReference>
<dbReference type="CDD" id="cd07756">
    <property type="entry name" value="CYTH-like_Pase_CHAD"/>
    <property type="match status" value="1"/>
</dbReference>
<gene>
    <name evidence="3" type="ORF">H261_13703</name>
</gene>
<evidence type="ECO:0000313" key="3">
    <source>
        <dbReference type="EMBL" id="EME69350.1"/>
    </source>
</evidence>
<evidence type="ECO:0000313" key="4">
    <source>
        <dbReference type="Proteomes" id="UP000011744"/>
    </source>
</evidence>
<dbReference type="Proteomes" id="UP000011744">
    <property type="component" value="Unassembled WGS sequence"/>
</dbReference>
<dbReference type="Gene3D" id="1.40.20.10">
    <property type="entry name" value="CHAD domain"/>
    <property type="match status" value="1"/>
</dbReference>
<feature type="domain" description="CYTH" evidence="1">
    <location>
        <begin position="3"/>
        <end position="204"/>
    </location>
</feature>
<dbReference type="Pfam" id="PF01928">
    <property type="entry name" value="CYTH"/>
    <property type="match status" value="1"/>
</dbReference>
<dbReference type="EMBL" id="AONQ01000036">
    <property type="protein sequence ID" value="EME69350.1"/>
    <property type="molecule type" value="Genomic_DNA"/>
</dbReference>
<dbReference type="SUPFAM" id="SSF55154">
    <property type="entry name" value="CYTH-like phosphatases"/>
    <property type="match status" value="1"/>
</dbReference>
<dbReference type="eggNOG" id="COG3025">
    <property type="taxonomic scope" value="Bacteria"/>
</dbReference>
<dbReference type="PATRIC" id="fig|1244869.3.peg.2760"/>
<reference evidence="3 4" key="1">
    <citation type="journal article" date="2014" name="Genome Announc.">
        <title>Draft Genome Sequence of Magnetospirillum sp. Strain SO-1, a Freshwater Magnetotactic Bacterium Isolated from the Ol'khovka River, Russia.</title>
        <authorList>
            <person name="Grouzdev D.S."/>
            <person name="Dziuba M.V."/>
            <person name="Sukhacheva M.S."/>
            <person name="Mardanov A.V."/>
            <person name="Beletskiy A.V."/>
            <person name="Kuznetsov B.B."/>
            <person name="Skryabin K.G."/>
        </authorList>
    </citation>
    <scope>NUCLEOTIDE SEQUENCE [LARGE SCALE GENOMIC DNA]</scope>
    <source>
        <strain evidence="3 4">SO-1</strain>
    </source>
</reference>
<dbReference type="eggNOG" id="COG5607">
    <property type="taxonomic scope" value="Bacteria"/>
</dbReference>
<dbReference type="InterPro" id="IPR007899">
    <property type="entry name" value="CHAD_dom"/>
</dbReference>
<dbReference type="RefSeq" id="WP_008618492.1">
    <property type="nucleotide sequence ID" value="NZ_AONQ01000036.1"/>
</dbReference>
<dbReference type="PROSITE" id="PS51707">
    <property type="entry name" value="CYTH"/>
    <property type="match status" value="1"/>
</dbReference>
<dbReference type="AlphaFoldDB" id="M2Z4R5"/>
<protein>
    <recommendedName>
        <fullName evidence="5">CHAD domain-containing protein</fullName>
    </recommendedName>
</protein>
<dbReference type="Pfam" id="PF05235">
    <property type="entry name" value="CHAD"/>
    <property type="match status" value="1"/>
</dbReference>
<accession>M2Z4R5</accession>
<dbReference type="GO" id="GO:0046872">
    <property type="term" value="F:metal ion binding"/>
    <property type="evidence" value="ECO:0007669"/>
    <property type="project" value="TreeGrafter"/>
</dbReference>
<dbReference type="STRING" id="1244869.H261_13703"/>
<comment type="caution">
    <text evidence="3">The sequence shown here is derived from an EMBL/GenBank/DDBJ whole genome shotgun (WGS) entry which is preliminary data.</text>
</comment>
<dbReference type="SMART" id="SM00880">
    <property type="entry name" value="CHAD"/>
    <property type="match status" value="1"/>
</dbReference>
<dbReference type="PROSITE" id="PS51708">
    <property type="entry name" value="CHAD"/>
    <property type="match status" value="1"/>
</dbReference>
<dbReference type="PANTHER" id="PTHR39569">
    <property type="entry name" value="INORGANIC TRIPHOSPHATASE"/>
    <property type="match status" value="1"/>
</dbReference>
<evidence type="ECO:0000259" key="1">
    <source>
        <dbReference type="PROSITE" id="PS51707"/>
    </source>
</evidence>